<dbReference type="HOGENOM" id="CLU_000791_0_0_1"/>
<feature type="region of interest" description="Disordered" evidence="4">
    <location>
        <begin position="521"/>
        <end position="549"/>
    </location>
</feature>
<feature type="transmembrane region" description="Helical" evidence="5">
    <location>
        <begin position="93"/>
        <end position="115"/>
    </location>
</feature>
<dbReference type="SUPFAM" id="SSF57997">
    <property type="entry name" value="Tropomyosin"/>
    <property type="match status" value="1"/>
</dbReference>
<dbReference type="InterPro" id="IPR018750">
    <property type="entry name" value="DUF2306_membrane"/>
</dbReference>
<evidence type="ECO:0000259" key="7">
    <source>
        <dbReference type="Pfam" id="PF12808"/>
    </source>
</evidence>
<dbReference type="InterPro" id="IPR012943">
    <property type="entry name" value="Cnn_1N"/>
</dbReference>
<evidence type="ECO:0000256" key="5">
    <source>
        <dbReference type="SAM" id="Phobius"/>
    </source>
</evidence>
<dbReference type="KEGG" id="mbe:MBM_04069"/>
<comment type="subcellular location">
    <subcellularLocation>
        <location evidence="1">Cytoplasm</location>
    </subcellularLocation>
</comment>
<feature type="compositionally biased region" description="Polar residues" evidence="4">
    <location>
        <begin position="385"/>
        <end position="397"/>
    </location>
</feature>
<feature type="compositionally biased region" description="Low complexity" evidence="4">
    <location>
        <begin position="569"/>
        <end position="580"/>
    </location>
</feature>
<evidence type="ECO:0000259" key="6">
    <source>
        <dbReference type="Pfam" id="PF07989"/>
    </source>
</evidence>
<feature type="region of interest" description="Disordered" evidence="4">
    <location>
        <begin position="566"/>
        <end position="670"/>
    </location>
</feature>
<evidence type="ECO:0000313" key="8">
    <source>
        <dbReference type="EMBL" id="EKD17700.1"/>
    </source>
</evidence>
<feature type="region of interest" description="Disordered" evidence="4">
    <location>
        <begin position="906"/>
        <end position="925"/>
    </location>
</feature>
<protein>
    <submittedName>
        <fullName evidence="8">Microtubule associated protein</fullName>
    </submittedName>
</protein>
<feature type="compositionally biased region" description="Low complexity" evidence="4">
    <location>
        <begin position="1857"/>
        <end position="1898"/>
    </location>
</feature>
<name>K1WJ90_MARBU</name>
<keyword evidence="2" id="KW-0963">Cytoplasm</keyword>
<evidence type="ECO:0000313" key="9">
    <source>
        <dbReference type="Proteomes" id="UP000006753"/>
    </source>
</evidence>
<evidence type="ECO:0000256" key="4">
    <source>
        <dbReference type="SAM" id="MobiDB-lite"/>
    </source>
</evidence>
<feature type="compositionally biased region" description="Polar residues" evidence="4">
    <location>
        <begin position="735"/>
        <end position="751"/>
    </location>
</feature>
<feature type="transmembrane region" description="Helical" evidence="5">
    <location>
        <begin position="127"/>
        <end position="147"/>
    </location>
</feature>
<feature type="region of interest" description="Disordered" evidence="4">
    <location>
        <begin position="997"/>
        <end position="1024"/>
    </location>
</feature>
<feature type="compositionally biased region" description="Basic and acidic residues" evidence="4">
    <location>
        <begin position="997"/>
        <end position="1007"/>
    </location>
</feature>
<dbReference type="InParanoid" id="K1WJ90"/>
<keyword evidence="9" id="KW-1185">Reference proteome</keyword>
<dbReference type="STRING" id="1072389.K1WJ90"/>
<dbReference type="EMBL" id="JH921435">
    <property type="protein sequence ID" value="EKD17700.1"/>
    <property type="molecule type" value="Genomic_DNA"/>
</dbReference>
<feature type="region of interest" description="Disordered" evidence="4">
    <location>
        <begin position="853"/>
        <end position="878"/>
    </location>
</feature>
<feature type="coiled-coil region" evidence="3">
    <location>
        <begin position="1942"/>
        <end position="1969"/>
    </location>
</feature>
<dbReference type="Gene3D" id="1.20.5.170">
    <property type="match status" value="1"/>
</dbReference>
<feature type="compositionally biased region" description="Basic residues" evidence="4">
    <location>
        <begin position="758"/>
        <end position="774"/>
    </location>
</feature>
<keyword evidence="5" id="KW-1133">Transmembrane helix</keyword>
<keyword evidence="5" id="KW-0812">Transmembrane</keyword>
<feature type="compositionally biased region" description="Polar residues" evidence="4">
    <location>
        <begin position="911"/>
        <end position="925"/>
    </location>
</feature>
<accession>K1WJ90</accession>
<feature type="transmembrane region" description="Helical" evidence="5">
    <location>
        <begin position="43"/>
        <end position="63"/>
    </location>
</feature>
<dbReference type="Pfam" id="PF10067">
    <property type="entry name" value="DUF2306"/>
    <property type="match status" value="1"/>
</dbReference>
<keyword evidence="3" id="KW-0175">Coiled coil</keyword>
<feature type="domain" description="Centrosomin N-terminal motif 1" evidence="6">
    <location>
        <begin position="928"/>
        <end position="998"/>
    </location>
</feature>
<reference evidence="8 9" key="1">
    <citation type="journal article" date="2012" name="BMC Genomics">
        <title>Sequencing the genome of Marssonina brunnea reveals fungus-poplar co-evolution.</title>
        <authorList>
            <person name="Zhu S."/>
            <person name="Cao Y.-Z."/>
            <person name="Jiang C."/>
            <person name="Tan B.-Y."/>
            <person name="Wang Z."/>
            <person name="Feng S."/>
            <person name="Zhang L."/>
            <person name="Su X.-H."/>
            <person name="Brejova B."/>
            <person name="Vinar T."/>
            <person name="Xu M."/>
            <person name="Wang M.-X."/>
            <person name="Zhang S.-G."/>
            <person name="Huang M.-R."/>
            <person name="Wu R."/>
            <person name="Zhou Y."/>
        </authorList>
    </citation>
    <scope>NUCLEOTIDE SEQUENCE [LARGE SCALE GENOMIC DNA]</scope>
    <source>
        <strain evidence="8 9">MB_m1</strain>
    </source>
</reference>
<proteinExistence type="predicted"/>
<evidence type="ECO:0000256" key="1">
    <source>
        <dbReference type="ARBA" id="ARBA00004496"/>
    </source>
</evidence>
<dbReference type="GO" id="GO:0005737">
    <property type="term" value="C:cytoplasm"/>
    <property type="evidence" value="ECO:0007669"/>
    <property type="project" value="UniProtKB-SubCell"/>
</dbReference>
<dbReference type="Pfam" id="PF12808">
    <property type="entry name" value="Mto2_bdg"/>
    <property type="match status" value="1"/>
</dbReference>
<evidence type="ECO:0000256" key="2">
    <source>
        <dbReference type="ARBA" id="ARBA00022490"/>
    </source>
</evidence>
<sequence length="1979" mass="219905">MASGPNASESERTVRQGGPNSTKFVTTMRKVYKPLGFKKGYNFPLFIIFGGAMLGFTLARFSYLNVGGNSSSSFKNKGSPGEWYSYHVGHMRIGITLHLVCILPAGFLAVFQFVPAIRYKALILHRINGYIIILLVLLSNAGALMIARRTMGGGLEVQAVVGLLVIMTTFGLGMAYYNIKRLQIDQHRAWMLRTWFYFGVIITGRLLMLMSVRIISRMGDYYSARSCGEIAFIHSSQGIPPLATEKLYPGCVNASEGMQVAINAHDTYGGLPEQTGVALSMTFGMSMWLGLFLHAVGVELYLALTPAESERLRNAGVGRSNGLLTSWSTTTITTTTTTTTTRTKVFLYNVLNRSTNISTVTINADYFDLPQRPLLDTHASKQLSRAVTEDIPSSRTSVVPPRKTTPSDLTTERVWSHSYTRPSAGLKSTLSSLESVESECDSTKIHNMVEAEHQPEIASPASEERPQTARKDARKVPGGFGVDDLDDLSPNKEEFSDSISENARANNANAYELNNRIPSLDPATLPSLPPPVESSLLYSQSEHGQHGSDALLDTVDEGAMQRHLNDVESSFMPIPSPISMDGKKGTDDTFLFDSVQASPPSGLPKLLEGSATTSEPQTEMHAPDTPLSPPNSANAHTTPEAARQDLSNHESMDAADTNSSLETMSSSPTAAAAARTVSRAISMASAGRYDASYDTGDLQQETANEGENESTPRKQKTIRLTDSSDDRSTLHEGVSSRNLSSSFSDMGNAGSTPGIPLLRRKSSGRRPKFLRSRHASQNSSVSSLGTTAESQDGSGTTLGADYALQSGGAVPAFSRSVSMGLSRSISLGSMASGIEDLSGSGPDVILATLTEEEQNRERKLDDSPPATPRAPATKSSLAAPTDTVIARHVRNVQVPASVAQEYRNKNGVSPKRSSFPGSTLGRNGKNLTLKEQSSTIERLSKENFDLKLKVMFLSDRLDKLSEEGVKEMISENVELKTGLAVMQRDNKALKRKVRELEQLQKDGEERPSTAGTSGGGRSPVWFDQEGAQEREEELIYLRERVEEYVTEIEKMRNDAVIRENDKRNLAEAVRQMGERRGQNVGAREEMDVWKDLLEQETSRREQADEENKKLREEIFRMKTETTSTTGVPGLSHTTNIYNITKKRNVSPLRPISGMSGSFDDRNGNMSNGSTLVEDLRRDCDQLRHENAELRREVGAQTSMLTSRNREKERLYQEIEDLKLGQRRNGAGSIAGDSILERSASRAHERSLSRTSARTKITTVDEIEREDFENKNAELRDRINSLKIQNQDLQRELESCMEDFETAVERKKEAEALAQELQEALEAAEVDLVTMQRDRDEALRGQEDAEIQFRNLREEAQEELAHSDAEIEAANSEIARLQTELGDTTENFNALQSEMRDMSEALVRLEDAHEAKTKRISELEGEIDEGNREMEQMENDLVESNGKIDRLTVQQESSQGEIAFLREEQDGDKIKIGDLETALKNTEDILHDERERIKELEERLSAERYQREVIAGREKQEVQQYINELNRDSSAAKDEARKLRKSLQSREVELAEWKSKLTELESNLKAALGGLEGTRASFVVNIEKLKTGLENAHRDLDIARASLAEKEHIIRQRDGLMELSALESKKLADMVDKERQSHRNTKHQFETFQKTHQHTTRTLTQNESRVLELETCRQQDRRKIATLENNFRDQMLERNQLLLALWNRLSTLCGSDWAHNNSLINGRALPSLEAVTTMLPGFSKNLMGAVKNIETLVGDFRTRIRAVEKDLWKEYQTLENNLELRTKRLDRLETLARSGIPGEKRGSKSELDKLTATNDSLRQELASLKSSREDQTNLVDNASPSPSVPTGPRNRALEKSSRTSTLTRNYTTSTIETLGRAASRAGSVTSRAGSATSRAGSVVEASAGSKDDTTSGGGYTLDLKWQIRLQELEYKLKTEREARILDRSNARARLEEAHREKADLLALIERNKIRESMGRPGEAR</sequence>
<feature type="coiled-coil region" evidence="3">
    <location>
        <begin position="1086"/>
        <end position="1120"/>
    </location>
</feature>
<organism evidence="8 9">
    <name type="scientific">Marssonina brunnea f. sp. multigermtubi (strain MB_m1)</name>
    <name type="common">Marssonina leaf spot fungus</name>
    <dbReference type="NCBI Taxonomy" id="1072389"/>
    <lineage>
        <taxon>Eukaryota</taxon>
        <taxon>Fungi</taxon>
        <taxon>Dikarya</taxon>
        <taxon>Ascomycota</taxon>
        <taxon>Pezizomycotina</taxon>
        <taxon>Leotiomycetes</taxon>
        <taxon>Helotiales</taxon>
        <taxon>Drepanopezizaceae</taxon>
        <taxon>Drepanopeziza</taxon>
    </lineage>
</organism>
<dbReference type="Proteomes" id="UP000006753">
    <property type="component" value="Unassembled WGS sequence"/>
</dbReference>
<feature type="compositionally biased region" description="Basic and acidic residues" evidence="4">
    <location>
        <begin position="462"/>
        <end position="475"/>
    </location>
</feature>
<gene>
    <name evidence="8" type="ORF">MBM_04069</name>
</gene>
<feature type="transmembrane region" description="Helical" evidence="5">
    <location>
        <begin position="159"/>
        <end position="179"/>
    </location>
</feature>
<keyword evidence="5" id="KW-0472">Membrane</keyword>
<feature type="region of interest" description="Disordered" evidence="4">
    <location>
        <begin position="385"/>
        <end position="417"/>
    </location>
</feature>
<feature type="compositionally biased region" description="Basic and acidic residues" evidence="4">
    <location>
        <begin position="853"/>
        <end position="862"/>
    </location>
</feature>
<dbReference type="OrthoDB" id="10255000at2759"/>
<feature type="compositionally biased region" description="Polar residues" evidence="4">
    <location>
        <begin position="1831"/>
        <end position="1840"/>
    </location>
</feature>
<feature type="compositionally biased region" description="Polar residues" evidence="4">
    <location>
        <begin position="775"/>
        <end position="794"/>
    </location>
</feature>
<feature type="region of interest" description="Disordered" evidence="4">
    <location>
        <begin position="701"/>
        <end position="794"/>
    </location>
</feature>
<feature type="region of interest" description="Disordered" evidence="4">
    <location>
        <begin position="451"/>
        <end position="499"/>
    </location>
</feature>
<dbReference type="PANTHER" id="PTHR45615:SF80">
    <property type="entry name" value="GRIP DOMAIN-CONTAINING PROTEIN"/>
    <property type="match status" value="1"/>
</dbReference>
<evidence type="ECO:0000256" key="3">
    <source>
        <dbReference type="SAM" id="Coils"/>
    </source>
</evidence>
<feature type="domain" description="Mto1-like Mto2p-binding" evidence="7">
    <location>
        <begin position="1919"/>
        <end position="1968"/>
    </location>
</feature>
<feature type="region of interest" description="Disordered" evidence="4">
    <location>
        <begin position="1"/>
        <end position="21"/>
    </location>
</feature>
<feature type="transmembrane region" description="Helical" evidence="5">
    <location>
        <begin position="195"/>
        <end position="215"/>
    </location>
</feature>
<dbReference type="eggNOG" id="ENOG502QU0H">
    <property type="taxonomic scope" value="Eukaryota"/>
</dbReference>
<dbReference type="OMA" id="GNILFWP"/>
<dbReference type="PANTHER" id="PTHR45615">
    <property type="entry name" value="MYOSIN HEAVY CHAIN, NON-MUSCLE"/>
    <property type="match status" value="1"/>
</dbReference>
<feature type="region of interest" description="Disordered" evidence="4">
    <location>
        <begin position="1823"/>
        <end position="1909"/>
    </location>
</feature>
<dbReference type="GeneID" id="18760004"/>
<dbReference type="InterPro" id="IPR024545">
    <property type="entry name" value="Mto1-like_Mto2p-bd"/>
</dbReference>
<feature type="compositionally biased region" description="Basic and acidic residues" evidence="4">
    <location>
        <begin position="642"/>
        <end position="652"/>
    </location>
</feature>
<feature type="coiled-coil region" evidence="3">
    <location>
        <begin position="1264"/>
        <end position="1562"/>
    </location>
</feature>
<dbReference type="GO" id="GO:0005815">
    <property type="term" value="C:microtubule organizing center"/>
    <property type="evidence" value="ECO:0007669"/>
    <property type="project" value="InterPro"/>
</dbReference>
<dbReference type="Pfam" id="PF07989">
    <property type="entry name" value="Cnn_1N"/>
    <property type="match status" value="1"/>
</dbReference>